<dbReference type="AlphaFoldDB" id="M8D9B2"/>
<gene>
    <name evidence="1" type="ORF">I532_24945</name>
</gene>
<dbReference type="STRING" id="1300222.I532_24945"/>
<evidence type="ECO:0000313" key="2">
    <source>
        <dbReference type="Proteomes" id="UP000012081"/>
    </source>
</evidence>
<dbReference type="Proteomes" id="UP000012081">
    <property type="component" value="Unassembled WGS sequence"/>
</dbReference>
<accession>M8D9B2</accession>
<name>M8D9B2_9BACL</name>
<dbReference type="OrthoDB" id="5861798at2"/>
<reference evidence="1 2" key="1">
    <citation type="submission" date="2013-03" db="EMBL/GenBank/DDBJ databases">
        <title>Assembly of a new bacterial strain Brevibacillus borstelensis AK1.</title>
        <authorList>
            <person name="Rajan I."/>
            <person name="PoliReddy D."/>
            <person name="Sugumar T."/>
            <person name="Rathinam K."/>
            <person name="Alqarawi S."/>
            <person name="Khalil A.B."/>
            <person name="Sivakumar N."/>
        </authorList>
    </citation>
    <scope>NUCLEOTIDE SEQUENCE [LARGE SCALE GENOMIC DNA]</scope>
    <source>
        <strain evidence="1 2">AK1</strain>
    </source>
</reference>
<dbReference type="EMBL" id="APBN01000026">
    <property type="protein sequence ID" value="EMT49948.1"/>
    <property type="molecule type" value="Genomic_DNA"/>
</dbReference>
<proteinExistence type="predicted"/>
<dbReference type="RefSeq" id="WP_003393228.1">
    <property type="nucleotide sequence ID" value="NZ_APBN01000026.1"/>
</dbReference>
<keyword evidence="2" id="KW-1185">Reference proteome</keyword>
<organism evidence="1 2">
    <name type="scientific">Brevibacillus borstelensis AK1</name>
    <dbReference type="NCBI Taxonomy" id="1300222"/>
    <lineage>
        <taxon>Bacteria</taxon>
        <taxon>Bacillati</taxon>
        <taxon>Bacillota</taxon>
        <taxon>Bacilli</taxon>
        <taxon>Bacillales</taxon>
        <taxon>Paenibacillaceae</taxon>
        <taxon>Brevibacillus</taxon>
    </lineage>
</organism>
<sequence length="180" mass="20219">MGHSSDLIVAALFLKRCLNDFRAVWRLLNIGYTSQAACIAAATFEYALMISVVSGRVDRARIINELDETESPWKASELCQMEVDALREEAKINGERFSKADSKKAYKSLYSLYKWLCKIKHPTLLSVQYDAGATSTRDGEYVIMAAPDIDVLDLANKYKVLNVLIGRLHAAIRKFAFSMT</sequence>
<protein>
    <submittedName>
        <fullName evidence="1">Uncharacterized protein</fullName>
    </submittedName>
</protein>
<comment type="caution">
    <text evidence="1">The sequence shown here is derived from an EMBL/GenBank/DDBJ whole genome shotgun (WGS) entry which is preliminary data.</text>
</comment>
<evidence type="ECO:0000313" key="1">
    <source>
        <dbReference type="EMBL" id="EMT49948.1"/>
    </source>
</evidence>